<dbReference type="AlphaFoldDB" id="A0A9W7NJA2"/>
<protein>
    <submittedName>
        <fullName evidence="1">Uncharacterized protein</fullName>
    </submittedName>
</protein>
<keyword evidence="2" id="KW-1185">Reference proteome</keyword>
<accession>A0A9W7NJA2</accession>
<name>A0A9W7NJA2_9PROT</name>
<organism evidence="1 2">
    <name type="scientific">Roseomonas genomospecies 6</name>
    <dbReference type="NCBI Taxonomy" id="214106"/>
    <lineage>
        <taxon>Bacteria</taxon>
        <taxon>Pseudomonadati</taxon>
        <taxon>Pseudomonadota</taxon>
        <taxon>Alphaproteobacteria</taxon>
        <taxon>Acetobacterales</taxon>
        <taxon>Roseomonadaceae</taxon>
        <taxon>Roseomonas</taxon>
    </lineage>
</organism>
<sequence>MRDYLGQQFGVRNAINLVAVREFAQQMIALDAGIHGVMDPQGSRFITKMKERVRDGQRALTARGDLIVPCGKRTEDGRLLVDVYAGDAQQPLDRVPFSEGLVATGVGSGQVGLQRLRIIESRYYADAQLSPADRHRIEQVLEADDLEALSNEADFLERALDYKVAAVTFLGSWTNHIKRLQEVRNADQVIRLVNADVANVDELLDRGNNLMQLVGWKEDRQTEVREQPDLAVAARLASDIRSLLERADAIVQRNSQGTDR</sequence>
<comment type="caution">
    <text evidence="1">The sequence shown here is derived from an EMBL/GenBank/DDBJ whole genome shotgun (WGS) entry which is preliminary data.</text>
</comment>
<proteinExistence type="predicted"/>
<gene>
    <name evidence="1" type="ORF">DS843_13665</name>
</gene>
<evidence type="ECO:0000313" key="2">
    <source>
        <dbReference type="Proteomes" id="UP000480854"/>
    </source>
</evidence>
<dbReference type="Proteomes" id="UP000480854">
    <property type="component" value="Unassembled WGS sequence"/>
</dbReference>
<evidence type="ECO:0000313" key="1">
    <source>
        <dbReference type="EMBL" id="KAA0680356.1"/>
    </source>
</evidence>
<dbReference type="EMBL" id="QOKW01000009">
    <property type="protein sequence ID" value="KAA0680356.1"/>
    <property type="molecule type" value="Genomic_DNA"/>
</dbReference>
<reference evidence="1 2" key="1">
    <citation type="submission" date="2018-07" db="EMBL/GenBank/DDBJ databases">
        <title>Genome sequence of Azospirillum sp. ATCC 49961.</title>
        <authorList>
            <person name="Sant'Anna F.H."/>
            <person name="Baldani J.I."/>
            <person name="Zilli J.E."/>
            <person name="Reis V.M."/>
            <person name="Hartmann A."/>
            <person name="Cruz L."/>
            <person name="de Souza E.M."/>
            <person name="de Oliveira Pedrosa F."/>
            <person name="Passaglia L.M.P."/>
        </authorList>
    </citation>
    <scope>NUCLEOTIDE SEQUENCE [LARGE SCALE GENOMIC DNA]</scope>
    <source>
        <strain evidence="1 2">ATCC 49961</strain>
    </source>
</reference>